<dbReference type="EMBL" id="NPDT01000021">
    <property type="protein sequence ID" value="PJZ64040.1"/>
    <property type="molecule type" value="Genomic_DNA"/>
</dbReference>
<dbReference type="PANTHER" id="PTHR44943">
    <property type="entry name" value="CELLULOSE SYNTHASE OPERON PROTEIN C"/>
    <property type="match status" value="1"/>
</dbReference>
<keyword evidence="1" id="KW-0677">Repeat</keyword>
<dbReference type="InterPro" id="IPR019734">
    <property type="entry name" value="TPR_rpt"/>
</dbReference>
<accession>A0A2M9Z6J4</accession>
<dbReference type="SMART" id="SM00028">
    <property type="entry name" value="TPR"/>
    <property type="match status" value="3"/>
</dbReference>
<dbReference type="PROSITE" id="PS50005">
    <property type="entry name" value="TPR"/>
    <property type="match status" value="2"/>
</dbReference>
<dbReference type="InterPro" id="IPR051685">
    <property type="entry name" value="Ycf3/AcsC/BcsC/TPR_MFPF"/>
</dbReference>
<dbReference type="InterPro" id="IPR011990">
    <property type="entry name" value="TPR-like_helical_dom_sf"/>
</dbReference>
<evidence type="ECO:0000256" key="2">
    <source>
        <dbReference type="ARBA" id="ARBA00022803"/>
    </source>
</evidence>
<feature type="repeat" description="TPR" evidence="3">
    <location>
        <begin position="96"/>
        <end position="129"/>
    </location>
</feature>
<comment type="caution">
    <text evidence="4">The sequence shown here is derived from an EMBL/GenBank/DDBJ whole genome shotgun (WGS) entry which is preliminary data.</text>
</comment>
<evidence type="ECO:0000313" key="5">
    <source>
        <dbReference type="Proteomes" id="UP000231912"/>
    </source>
</evidence>
<dbReference type="Pfam" id="PF13181">
    <property type="entry name" value="TPR_8"/>
    <property type="match status" value="2"/>
</dbReference>
<dbReference type="PANTHER" id="PTHR44943:SF8">
    <property type="entry name" value="TPR REPEAT-CONTAINING PROTEIN MJ0263"/>
    <property type="match status" value="1"/>
</dbReference>
<proteinExistence type="predicted"/>
<dbReference type="AlphaFoldDB" id="A0A2M9Z6J4"/>
<dbReference type="RefSeq" id="WP_100760471.1">
    <property type="nucleotide sequence ID" value="NZ_NPDT01000021.1"/>
</dbReference>
<name>A0A2M9Z6J4_9LEPT</name>
<dbReference type="Proteomes" id="UP000231912">
    <property type="component" value="Unassembled WGS sequence"/>
</dbReference>
<feature type="repeat" description="TPR" evidence="3">
    <location>
        <begin position="62"/>
        <end position="95"/>
    </location>
</feature>
<keyword evidence="2 3" id="KW-0802">TPR repeat</keyword>
<dbReference type="SUPFAM" id="SSF48452">
    <property type="entry name" value="TPR-like"/>
    <property type="match status" value="1"/>
</dbReference>
<dbReference type="Gene3D" id="1.25.40.10">
    <property type="entry name" value="Tetratricopeptide repeat domain"/>
    <property type="match status" value="2"/>
</dbReference>
<organism evidence="4 5">
    <name type="scientific">Leptospira wolffii</name>
    <dbReference type="NCBI Taxonomy" id="409998"/>
    <lineage>
        <taxon>Bacteria</taxon>
        <taxon>Pseudomonadati</taxon>
        <taxon>Spirochaetota</taxon>
        <taxon>Spirochaetia</taxon>
        <taxon>Leptospirales</taxon>
        <taxon>Leptospiraceae</taxon>
        <taxon>Leptospira</taxon>
    </lineage>
</organism>
<evidence type="ECO:0000256" key="3">
    <source>
        <dbReference type="PROSITE-ProRule" id="PRU00339"/>
    </source>
</evidence>
<reference evidence="4 5" key="1">
    <citation type="submission" date="2017-07" db="EMBL/GenBank/DDBJ databases">
        <title>Leptospira spp. isolated from tropical soils.</title>
        <authorList>
            <person name="Thibeaux R."/>
            <person name="Iraola G."/>
            <person name="Ferres I."/>
            <person name="Bierque E."/>
            <person name="Girault D."/>
            <person name="Soupe-Gilbert M.-E."/>
            <person name="Picardeau M."/>
            <person name="Goarant C."/>
        </authorList>
    </citation>
    <scope>NUCLEOTIDE SEQUENCE [LARGE SCALE GENOMIC DNA]</scope>
    <source>
        <strain evidence="4 5">FH2-C-A2</strain>
    </source>
</reference>
<gene>
    <name evidence="4" type="ORF">CH371_20235</name>
</gene>
<evidence type="ECO:0000313" key="4">
    <source>
        <dbReference type="EMBL" id="PJZ64040.1"/>
    </source>
</evidence>
<protein>
    <submittedName>
        <fullName evidence="4">Uncharacterized protein</fullName>
    </submittedName>
</protein>
<evidence type="ECO:0000256" key="1">
    <source>
        <dbReference type="ARBA" id="ARBA00022737"/>
    </source>
</evidence>
<sequence>MWKYKILILIILLAEIINSTTLYSQVNLPNEKKKCVTLAETGKLQESVDCFKSLIKKAPQDYNLYDSLGVTLAKLGDLKAAKESIEKAIQIVPIDPGPHRNLGYLYIEEKDYERAIVSFKNVIRYSYNDTETMDLVANLSMKIMDYRSAIRYWEEILKIDDAPILNINIAIAYEYLGDKENFRKYLAIGCKTEKIQKCEDLKK</sequence>